<feature type="transmembrane region" description="Helical" evidence="1">
    <location>
        <begin position="6"/>
        <end position="28"/>
    </location>
</feature>
<protein>
    <recommendedName>
        <fullName evidence="4">Spiroplasmavirus-related protein</fullName>
    </recommendedName>
</protein>
<gene>
    <name evidence="2" type="ORF">SPM_003755</name>
</gene>
<comment type="caution">
    <text evidence="2">The sequence shown here is derived from an EMBL/GenBank/DDBJ whole genome shotgun (WGS) entry which is preliminary data.</text>
</comment>
<dbReference type="InterPro" id="IPR022160">
    <property type="entry name" value="Phage_1-C74_Orf1"/>
</dbReference>
<reference evidence="2 3" key="1">
    <citation type="journal article" date="2012" name="J. Proteome Res.">
        <title>Application of Spiroplasma melliferum proteogenomic profiling for the discovery of virulence factors and pathogenicity mechanisms in host-associated spiroplasmas.</title>
        <authorList>
            <person name="Alexeev D."/>
            <person name="Kostrjukova E."/>
            <person name="Aliper A."/>
            <person name="Popenko A."/>
            <person name="Bazaleev N."/>
            <person name="Tyakht A."/>
            <person name="Selezneva O."/>
            <person name="Akopian T."/>
            <person name="Prichodko E."/>
            <person name="Kondratov I."/>
            <person name="Chukin M."/>
            <person name="Demina I."/>
            <person name="Galyamina M."/>
            <person name="Kamashev D."/>
            <person name="Vanyushkina A."/>
            <person name="Ladygina V."/>
            <person name="Levitskii S."/>
            <person name="Lazarev V."/>
            <person name="Govorun V."/>
        </authorList>
    </citation>
    <scope>NUCLEOTIDE SEQUENCE [LARGE SCALE GENOMIC DNA]</scope>
    <source>
        <strain evidence="2 3">KC3</strain>
    </source>
</reference>
<organism evidence="2 3">
    <name type="scientific">Spiroplasma melliferum KC3</name>
    <dbReference type="NCBI Taxonomy" id="570509"/>
    <lineage>
        <taxon>Bacteria</taxon>
        <taxon>Bacillati</taxon>
        <taxon>Mycoplasmatota</taxon>
        <taxon>Mollicutes</taxon>
        <taxon>Entomoplasmatales</taxon>
        <taxon>Spiroplasmataceae</taxon>
        <taxon>Spiroplasma</taxon>
    </lineage>
</organism>
<dbReference type="Pfam" id="PF12461">
    <property type="entry name" value="DUF3688"/>
    <property type="match status" value="1"/>
</dbReference>
<proteinExistence type="predicted"/>
<name>A0AAI9T4Y2_SPIME</name>
<feature type="transmembrane region" description="Helical" evidence="1">
    <location>
        <begin position="248"/>
        <end position="271"/>
    </location>
</feature>
<sequence length="282" mass="32761">MKKSLSLFAISILGILGLIIPFITLTAFKPLNQKNYTVNQQTTGMNETDFINTMFLRSSFFENWSETNYFINPTLKTSQSLTYNDKWYLDFLKDSYSTGISFDKPSDEFMDLYKNWDIYAKQYNIDKFYDVDKKQFLKELTNFFYSFAKYFNTVEIINKLEKSVDNLQIVNLVHQNWKLVDDCFTSSQTSSTNFHLLSTGGCCGFCGLYGGSGLLPPPFSLLFGFWQLINDVVLIAVNPIAPKMLSHFFIFLSPYLECYNCFVYIITYFIVLGGRVWKNMKD</sequence>
<keyword evidence="1" id="KW-0472">Membrane</keyword>
<dbReference type="AlphaFoldDB" id="A0AAI9T4Y2"/>
<dbReference type="EMBL" id="AGBZ02000001">
    <property type="protein sequence ID" value="KAI93181.1"/>
    <property type="molecule type" value="Genomic_DNA"/>
</dbReference>
<keyword evidence="1" id="KW-1133">Transmembrane helix</keyword>
<evidence type="ECO:0000313" key="3">
    <source>
        <dbReference type="Proteomes" id="UP000004057"/>
    </source>
</evidence>
<evidence type="ECO:0000256" key="1">
    <source>
        <dbReference type="SAM" id="Phobius"/>
    </source>
</evidence>
<dbReference type="Proteomes" id="UP000004057">
    <property type="component" value="Unassembled WGS sequence"/>
</dbReference>
<accession>A0AAI9T4Y2</accession>
<evidence type="ECO:0008006" key="4">
    <source>
        <dbReference type="Google" id="ProtNLM"/>
    </source>
</evidence>
<evidence type="ECO:0000313" key="2">
    <source>
        <dbReference type="EMBL" id="KAI93181.1"/>
    </source>
</evidence>
<keyword evidence="1" id="KW-0812">Transmembrane</keyword>